<keyword evidence="1" id="KW-1133">Transmembrane helix</keyword>
<feature type="transmembrane region" description="Helical" evidence="1">
    <location>
        <begin position="122"/>
        <end position="143"/>
    </location>
</feature>
<keyword evidence="1" id="KW-0812">Transmembrane</keyword>
<dbReference type="InterPro" id="IPR046580">
    <property type="entry name" value="DUF6640"/>
</dbReference>
<feature type="transmembrane region" description="Helical" evidence="1">
    <location>
        <begin position="45"/>
        <end position="64"/>
    </location>
</feature>
<dbReference type="EMBL" id="JH793764">
    <property type="protein sequence ID" value="ELQ42010.1"/>
    <property type="molecule type" value="Genomic_DNA"/>
</dbReference>
<keyword evidence="1" id="KW-0472">Membrane</keyword>
<feature type="transmembrane region" description="Helical" evidence="1">
    <location>
        <begin position="84"/>
        <end position="102"/>
    </location>
</feature>
<accession>A0AA97P4V3</accession>
<protein>
    <submittedName>
        <fullName evidence="2">Uncharacterized protein</fullName>
    </submittedName>
</protein>
<proteinExistence type="predicted"/>
<dbReference type="Pfam" id="PF20345">
    <property type="entry name" value="DUF6640"/>
    <property type="match status" value="1"/>
</dbReference>
<dbReference type="AlphaFoldDB" id="A0AA97P4V3"/>
<gene>
    <name evidence="2" type="ORF">OOU_Y34scaffold00240g17</name>
</gene>
<dbReference type="Proteomes" id="UP000011086">
    <property type="component" value="Unassembled WGS sequence"/>
</dbReference>
<organism evidence="2">
    <name type="scientific">Pyricularia oryzae (strain Y34)</name>
    <name type="common">Rice blast fungus</name>
    <name type="synonym">Magnaporthe oryzae</name>
    <dbReference type="NCBI Taxonomy" id="1143189"/>
    <lineage>
        <taxon>Eukaryota</taxon>
        <taxon>Fungi</taxon>
        <taxon>Dikarya</taxon>
        <taxon>Ascomycota</taxon>
        <taxon>Pezizomycotina</taxon>
        <taxon>Sordariomycetes</taxon>
        <taxon>Sordariomycetidae</taxon>
        <taxon>Magnaporthales</taxon>
        <taxon>Pyriculariaceae</taxon>
        <taxon>Pyricularia</taxon>
    </lineage>
</organism>
<name>A0AA97P4V3_PYRO3</name>
<reference evidence="2" key="1">
    <citation type="journal article" date="2012" name="PLoS Genet.">
        <title>Comparative analysis of the genomes of two field isolates of the rice blast fungus Magnaporthe oryzae.</title>
        <authorList>
            <person name="Xue M."/>
            <person name="Yang J."/>
            <person name="Li Z."/>
            <person name="Hu S."/>
            <person name="Yao N."/>
            <person name="Dean R.A."/>
            <person name="Zhao W."/>
            <person name="Shen M."/>
            <person name="Zhang H."/>
            <person name="Li C."/>
            <person name="Liu L."/>
            <person name="Cao L."/>
            <person name="Xu X."/>
            <person name="Xing Y."/>
            <person name="Hsiang T."/>
            <person name="Zhang Z."/>
            <person name="Xu J.R."/>
            <person name="Peng Y.L."/>
        </authorList>
    </citation>
    <scope>NUCLEOTIDE SEQUENCE</scope>
    <source>
        <strain evidence="2">Y34</strain>
    </source>
</reference>
<evidence type="ECO:0000313" key="2">
    <source>
        <dbReference type="EMBL" id="ELQ42010.1"/>
    </source>
</evidence>
<evidence type="ECO:0000256" key="1">
    <source>
        <dbReference type="SAM" id="Phobius"/>
    </source>
</evidence>
<sequence>MLGRVLLTVDCIGLLFGAIIADWNETHVYNSRWPPHAKFHNAQTITLSVILGLGTLFLTWRPYLQDTSGPKRLSPELARDSLRMAAFTGSIYWIAGLAAAFFPGTSGLDPEFGGPGFPQKWLFMGFGACGLLGGAHEVIRFAVCSPPELATIFREGGRFTRVGAMGNQNSTTLMPFCNDLLRFGLQSRADSYGVQSLRRATTKVQPRVRVAARWKAKEQGAGGQ</sequence>